<dbReference type="SMART" id="SM01194">
    <property type="entry name" value="eRF1_1"/>
    <property type="match status" value="1"/>
</dbReference>
<comment type="subunit">
    <text evidence="4 9">Heterodimer of two subunits, one of which binds GTP.</text>
</comment>
<dbReference type="InterPro" id="IPR004403">
    <property type="entry name" value="Peptide_chain-rel_eRF1/aRF1"/>
</dbReference>
<dbReference type="Gene3D" id="3.30.1330.30">
    <property type="match status" value="1"/>
</dbReference>
<name>F9CWW2_9ARCH</name>
<dbReference type="Pfam" id="PF03465">
    <property type="entry name" value="eRF1_3"/>
    <property type="match status" value="1"/>
</dbReference>
<dbReference type="SUPFAM" id="SSF53137">
    <property type="entry name" value="Translational machinery components"/>
    <property type="match status" value="1"/>
</dbReference>
<dbReference type="STRING" id="1001994.MY1_1004"/>
<dbReference type="PATRIC" id="fig|1001994.6.peg.989"/>
<evidence type="ECO:0000256" key="6">
    <source>
        <dbReference type="ARBA" id="ARBA00022490"/>
    </source>
</evidence>
<evidence type="ECO:0000256" key="2">
    <source>
        <dbReference type="ARBA" id="ARBA00004496"/>
    </source>
</evidence>
<dbReference type="HAMAP" id="MF_00424">
    <property type="entry name" value="Rel_fact_arch_1"/>
    <property type="match status" value="1"/>
</dbReference>
<keyword evidence="7 9" id="KW-0648">Protein biosynthesis</keyword>
<dbReference type="RefSeq" id="WP_007550594.1">
    <property type="nucleotide sequence ID" value="NZ_AFPU01000001.1"/>
</dbReference>
<dbReference type="NCBIfam" id="TIGR03676">
    <property type="entry name" value="aRF1_eRF1"/>
    <property type="match status" value="1"/>
</dbReference>
<comment type="function">
    <text evidence="1 9">Directs the termination of nascent peptide synthesis (translation) in response to the termination codons UAA, UAG and UGA.</text>
</comment>
<dbReference type="InterPro" id="IPR024049">
    <property type="entry name" value="eRF1_1_sf"/>
</dbReference>
<dbReference type="Proteomes" id="UP000004440">
    <property type="component" value="Unassembled WGS sequence"/>
</dbReference>
<organism evidence="11 12">
    <name type="scientific">Nitrosarchaeum koreense MY1</name>
    <dbReference type="NCBI Taxonomy" id="1001994"/>
    <lineage>
        <taxon>Archaea</taxon>
        <taxon>Nitrososphaerota</taxon>
        <taxon>Nitrososphaeria</taxon>
        <taxon>Nitrosopumilales</taxon>
        <taxon>Nitrosopumilaceae</taxon>
        <taxon>Nitrosarchaeum</taxon>
    </lineage>
</organism>
<dbReference type="InterPro" id="IPR029064">
    <property type="entry name" value="Ribosomal_eL30-like_sf"/>
</dbReference>
<accession>F9CWW2</accession>
<reference evidence="11 12" key="1">
    <citation type="journal article" date="2011" name="J. Bacteriol.">
        <title>Genome Sequence of an Ammonia-Oxidizing Soil Archaeon, "Candidatus Nitrosoarchaeum koreensis" MY1.</title>
        <authorList>
            <person name="Kim B.K."/>
            <person name="Jung M.Y."/>
            <person name="Yu D.S."/>
            <person name="Park S.J."/>
            <person name="Oh T.K."/>
            <person name="Rhee S.K."/>
            <person name="Kim J.F."/>
        </authorList>
    </citation>
    <scope>NUCLEOTIDE SEQUENCE [LARGE SCALE GENOMIC DNA]</scope>
    <source>
        <strain evidence="11 12">MY1</strain>
    </source>
</reference>
<dbReference type="FunFam" id="3.30.420.60:FF:000003">
    <property type="entry name" value="Peptide chain release factor subunit 1"/>
    <property type="match status" value="1"/>
</dbReference>
<dbReference type="SUPFAM" id="SSF55481">
    <property type="entry name" value="N-terminal domain of eukaryotic peptide chain release factor subunit 1, ERF1"/>
    <property type="match status" value="1"/>
</dbReference>
<evidence type="ECO:0000313" key="11">
    <source>
        <dbReference type="EMBL" id="EGP93764.1"/>
    </source>
</evidence>
<feature type="domain" description="eRF1/Pelota-like N-terminal" evidence="10">
    <location>
        <begin position="7"/>
        <end position="145"/>
    </location>
</feature>
<comment type="subcellular location">
    <subcellularLocation>
        <location evidence="2 9">Cytoplasm</location>
    </subcellularLocation>
</comment>
<sequence length="430" mass="48160">MEKINIEKVDSVKLYKIRKMLEELSQKSGRGTELISVYIPKGKQLHEIISTLQQEQGTADNIKSDLTRSHVVDSLGKVIQRLKLLKKTPDRGLVMFCGALPPEGGGPLGSEMVKVWEIDPPKDLKQYLYRCDDHFHVDILKDMLKDDNLIGFLAIDAKDAGWGLLHGDKIEVLSQTGSGVAGKHRQGGQSAKRFQKLREMELSYFYNRVAGTTREYFIDIYPVKGLIISGPGPTKEDFINGNYLEYRLQNMIINTLDCGYSGAEGIREAFAKSAELLSDFRMVEEKKLIEDLFREINSHSGLGVYGLQDVIELLKNNVVKTLIITDDTNLNRVEGKCRRCQNIQEIIVERRDVIPKKTEYSSKPCPACNAMEVEPNEQDIVDYLELLAAKTGSKLEVVSGSAEHGTMLSSLGKVGAILRYNPGHTKEAKI</sequence>
<proteinExistence type="inferred from homology"/>
<dbReference type="FunFam" id="3.30.1330.30:FF:000032">
    <property type="entry name" value="Eukaryotic peptide chain release factor subunit 1"/>
    <property type="match status" value="1"/>
</dbReference>
<dbReference type="InterPro" id="IPR042226">
    <property type="entry name" value="eFR1_2_sf"/>
</dbReference>
<dbReference type="FunFam" id="3.30.960.10:FF:000003">
    <property type="entry name" value="Peptide chain release factor subunit 1"/>
    <property type="match status" value="1"/>
</dbReference>
<dbReference type="Gene3D" id="3.30.960.10">
    <property type="entry name" value="eRF1 domain 1"/>
    <property type="match status" value="1"/>
</dbReference>
<evidence type="ECO:0000256" key="1">
    <source>
        <dbReference type="ARBA" id="ARBA00002832"/>
    </source>
</evidence>
<dbReference type="InterPro" id="IPR005142">
    <property type="entry name" value="eRF1_3"/>
</dbReference>
<dbReference type="Pfam" id="PF03463">
    <property type="entry name" value="eRF1_1"/>
    <property type="match status" value="1"/>
</dbReference>
<evidence type="ECO:0000259" key="10">
    <source>
        <dbReference type="SMART" id="SM01194"/>
    </source>
</evidence>
<dbReference type="GO" id="GO:0005737">
    <property type="term" value="C:cytoplasm"/>
    <property type="evidence" value="ECO:0007669"/>
    <property type="project" value="UniProtKB-SubCell"/>
</dbReference>
<comment type="similarity">
    <text evidence="3 9">Belongs to the eukaryotic release factor 1 family.</text>
</comment>
<protein>
    <recommendedName>
        <fullName evidence="5 9">Peptide chain release factor subunit 1</fullName>
    </recommendedName>
    <alternativeName>
        <fullName evidence="8 9">Translation termination factor aRF1</fullName>
    </alternativeName>
</protein>
<evidence type="ECO:0000256" key="5">
    <source>
        <dbReference type="ARBA" id="ARBA00019723"/>
    </source>
</evidence>
<dbReference type="InterPro" id="IPR005140">
    <property type="entry name" value="eRF1_Pelota-like_N"/>
</dbReference>
<dbReference type="PANTHER" id="PTHR10113">
    <property type="entry name" value="PEPTIDE CHAIN RELEASE FACTOR SUBUNIT 1"/>
    <property type="match status" value="1"/>
</dbReference>
<evidence type="ECO:0000256" key="4">
    <source>
        <dbReference type="ARBA" id="ARBA00011520"/>
    </source>
</evidence>
<dbReference type="AlphaFoldDB" id="F9CWW2"/>
<dbReference type="Gene3D" id="3.30.420.60">
    <property type="entry name" value="eRF1 domain 2"/>
    <property type="match status" value="1"/>
</dbReference>
<keyword evidence="12" id="KW-1185">Reference proteome</keyword>
<comment type="caution">
    <text evidence="11">The sequence shown here is derived from an EMBL/GenBank/DDBJ whole genome shotgun (WGS) entry which is preliminary data.</text>
</comment>
<evidence type="ECO:0000313" key="12">
    <source>
        <dbReference type="Proteomes" id="UP000004440"/>
    </source>
</evidence>
<evidence type="ECO:0000256" key="9">
    <source>
        <dbReference type="HAMAP-Rule" id="MF_00424"/>
    </source>
</evidence>
<evidence type="ECO:0000256" key="7">
    <source>
        <dbReference type="ARBA" id="ARBA00022917"/>
    </source>
</evidence>
<evidence type="ECO:0000256" key="3">
    <source>
        <dbReference type="ARBA" id="ARBA00005326"/>
    </source>
</evidence>
<dbReference type="Pfam" id="PF03464">
    <property type="entry name" value="eRF1_2"/>
    <property type="match status" value="1"/>
</dbReference>
<dbReference type="InterPro" id="IPR020918">
    <property type="entry name" value="Peptide_chain-rel_aRF1"/>
</dbReference>
<dbReference type="OrthoDB" id="1011at2157"/>
<dbReference type="InterPro" id="IPR005141">
    <property type="entry name" value="eRF1_2"/>
</dbReference>
<dbReference type="GO" id="GO:0016149">
    <property type="term" value="F:translation release factor activity, codon specific"/>
    <property type="evidence" value="ECO:0007669"/>
    <property type="project" value="UniProtKB-UniRule"/>
</dbReference>
<dbReference type="EMBL" id="AFPU01000001">
    <property type="protein sequence ID" value="EGP93764.1"/>
    <property type="molecule type" value="Genomic_DNA"/>
</dbReference>
<evidence type="ECO:0000256" key="8">
    <source>
        <dbReference type="ARBA" id="ARBA00031168"/>
    </source>
</evidence>
<dbReference type="SUPFAM" id="SSF55315">
    <property type="entry name" value="L30e-like"/>
    <property type="match status" value="1"/>
</dbReference>
<gene>
    <name evidence="9" type="primary">prf1</name>
    <name evidence="11" type="ORF">MY1_1004</name>
</gene>
<keyword evidence="6 9" id="KW-0963">Cytoplasm</keyword>